<accession>A0A6A5TK07</accession>
<sequence length="274" mass="30160">MSSKFFQDIHTETIYPTNKLPDTEPFPALPTPQGTPAQQAHAINTHNTAAGLASIVSEQPTPGRPRRFTETGSTVKIWVHWREAERAILQAIAAVRENWGAGADEDEDEDGDEEMDDGGAAHAAFQDSNGSVSPLNAEFGLWIQRSFADPATPFCAVVLAELAAELRALLRLAFCEYVVSDAKLRAVCEDSEEMAERLEGCLVRGAGEGEREREREGGRKRDRSRGLEEAREVTAWLEGMDGEDAELRDLGVVWEVWVAWGEVVEEVVARLDAL</sequence>
<proteinExistence type="predicted"/>
<protein>
    <submittedName>
        <fullName evidence="2">Uncharacterized protein</fullName>
    </submittedName>
</protein>
<keyword evidence="3" id="KW-1185">Reference proteome</keyword>
<gene>
    <name evidence="2" type="ORF">CC80DRAFT_551969</name>
</gene>
<evidence type="ECO:0000313" key="2">
    <source>
        <dbReference type="EMBL" id="KAF1952961.1"/>
    </source>
</evidence>
<feature type="region of interest" description="Disordered" evidence="1">
    <location>
        <begin position="99"/>
        <end position="129"/>
    </location>
</feature>
<evidence type="ECO:0000256" key="1">
    <source>
        <dbReference type="SAM" id="MobiDB-lite"/>
    </source>
</evidence>
<dbReference type="AlphaFoldDB" id="A0A6A5TK07"/>
<feature type="compositionally biased region" description="Acidic residues" evidence="1">
    <location>
        <begin position="103"/>
        <end position="117"/>
    </location>
</feature>
<dbReference type="Proteomes" id="UP000800035">
    <property type="component" value="Unassembled WGS sequence"/>
</dbReference>
<evidence type="ECO:0000313" key="3">
    <source>
        <dbReference type="Proteomes" id="UP000800035"/>
    </source>
</evidence>
<organism evidence="2 3">
    <name type="scientific">Byssothecium circinans</name>
    <dbReference type="NCBI Taxonomy" id="147558"/>
    <lineage>
        <taxon>Eukaryota</taxon>
        <taxon>Fungi</taxon>
        <taxon>Dikarya</taxon>
        <taxon>Ascomycota</taxon>
        <taxon>Pezizomycotina</taxon>
        <taxon>Dothideomycetes</taxon>
        <taxon>Pleosporomycetidae</taxon>
        <taxon>Pleosporales</taxon>
        <taxon>Massarineae</taxon>
        <taxon>Massarinaceae</taxon>
        <taxon>Byssothecium</taxon>
    </lineage>
</organism>
<reference evidence="2" key="1">
    <citation type="journal article" date="2020" name="Stud. Mycol.">
        <title>101 Dothideomycetes genomes: a test case for predicting lifestyles and emergence of pathogens.</title>
        <authorList>
            <person name="Haridas S."/>
            <person name="Albert R."/>
            <person name="Binder M."/>
            <person name="Bloem J."/>
            <person name="Labutti K."/>
            <person name="Salamov A."/>
            <person name="Andreopoulos B."/>
            <person name="Baker S."/>
            <person name="Barry K."/>
            <person name="Bills G."/>
            <person name="Bluhm B."/>
            <person name="Cannon C."/>
            <person name="Castanera R."/>
            <person name="Culley D."/>
            <person name="Daum C."/>
            <person name="Ezra D."/>
            <person name="Gonzalez J."/>
            <person name="Henrissat B."/>
            <person name="Kuo A."/>
            <person name="Liang C."/>
            <person name="Lipzen A."/>
            <person name="Lutzoni F."/>
            <person name="Magnuson J."/>
            <person name="Mondo S."/>
            <person name="Nolan M."/>
            <person name="Ohm R."/>
            <person name="Pangilinan J."/>
            <person name="Park H.-J."/>
            <person name="Ramirez L."/>
            <person name="Alfaro M."/>
            <person name="Sun H."/>
            <person name="Tritt A."/>
            <person name="Yoshinaga Y."/>
            <person name="Zwiers L.-H."/>
            <person name="Turgeon B."/>
            <person name="Goodwin S."/>
            <person name="Spatafora J."/>
            <person name="Crous P."/>
            <person name="Grigoriev I."/>
        </authorList>
    </citation>
    <scope>NUCLEOTIDE SEQUENCE</scope>
    <source>
        <strain evidence="2">CBS 675.92</strain>
    </source>
</reference>
<name>A0A6A5TK07_9PLEO</name>
<dbReference type="EMBL" id="ML977007">
    <property type="protein sequence ID" value="KAF1952961.1"/>
    <property type="molecule type" value="Genomic_DNA"/>
</dbReference>